<protein>
    <recommendedName>
        <fullName evidence="2">Reverse transcriptase zinc-binding domain-containing protein</fullName>
    </recommendedName>
</protein>
<evidence type="ECO:0000313" key="3">
    <source>
        <dbReference type="EMBL" id="KAK1609392.1"/>
    </source>
</evidence>
<gene>
    <name evidence="3" type="ORF">QYE76_033065</name>
</gene>
<evidence type="ECO:0000259" key="2">
    <source>
        <dbReference type="Pfam" id="PF13966"/>
    </source>
</evidence>
<dbReference type="PANTHER" id="PTHR33116">
    <property type="entry name" value="REVERSE TRANSCRIPTASE ZINC-BINDING DOMAIN-CONTAINING PROTEIN-RELATED-RELATED"/>
    <property type="match status" value="1"/>
</dbReference>
<dbReference type="PANTHER" id="PTHR33116:SF78">
    <property type="entry name" value="OS12G0587133 PROTEIN"/>
    <property type="match status" value="1"/>
</dbReference>
<dbReference type="AlphaFoldDB" id="A0AAD8VIY8"/>
<feature type="region of interest" description="Disordered" evidence="1">
    <location>
        <begin position="315"/>
        <end position="340"/>
    </location>
</feature>
<name>A0AAD8VIY8_LOLMU</name>
<dbReference type="Proteomes" id="UP001231189">
    <property type="component" value="Unassembled WGS sequence"/>
</dbReference>
<evidence type="ECO:0000256" key="1">
    <source>
        <dbReference type="SAM" id="MobiDB-lite"/>
    </source>
</evidence>
<reference evidence="3" key="1">
    <citation type="submission" date="2023-07" db="EMBL/GenBank/DDBJ databases">
        <title>A chromosome-level genome assembly of Lolium multiflorum.</title>
        <authorList>
            <person name="Chen Y."/>
            <person name="Copetti D."/>
            <person name="Kolliker R."/>
            <person name="Studer B."/>
        </authorList>
    </citation>
    <scope>NUCLEOTIDE SEQUENCE</scope>
    <source>
        <strain evidence="3">02402/16</strain>
        <tissue evidence="3">Leaf</tissue>
    </source>
</reference>
<dbReference type="Pfam" id="PF13966">
    <property type="entry name" value="zf-RVT"/>
    <property type="match status" value="1"/>
</dbReference>
<dbReference type="EMBL" id="JAUUTY010000007">
    <property type="protein sequence ID" value="KAK1609392.1"/>
    <property type="molecule type" value="Genomic_DNA"/>
</dbReference>
<feature type="domain" description="Reverse transcriptase zinc-binding" evidence="2">
    <location>
        <begin position="228"/>
        <end position="308"/>
    </location>
</feature>
<sequence length="340" mass="37459">MHVSPEDGRQMAATLGCPVSSFPQPYLGLPLSPTKLPISAYAPLIRSFDRRLSGWQALLLSSGGCLVLCNVVLNNLASYYMCSYLLPQGMLESIDKRRRAFFWTGKDSCSGARCLISWDKVLLSKQEGGFSVKDLHWKNRQHSAQDLGDATSSPSFLDKIVHECLPLYRSITRATVVSGSSTAFWLDKWLPGKPLAERYPALFSHGTRPNASVAVDLRFIDSPSTPPFSTREAYRMLSPSHATDVSACTSWGLRLPSKVRIFSYLADIGRLSMRANLFYKGCAQSAVCAACPMQETGRHLFFDCSIATEGGVALEPPSRLMTSPSGTSRRRPRRQSMSGM</sequence>
<proteinExistence type="predicted"/>
<accession>A0AAD8VIY8</accession>
<organism evidence="3 4">
    <name type="scientific">Lolium multiflorum</name>
    <name type="common">Italian ryegrass</name>
    <name type="synonym">Lolium perenne subsp. multiflorum</name>
    <dbReference type="NCBI Taxonomy" id="4521"/>
    <lineage>
        <taxon>Eukaryota</taxon>
        <taxon>Viridiplantae</taxon>
        <taxon>Streptophyta</taxon>
        <taxon>Embryophyta</taxon>
        <taxon>Tracheophyta</taxon>
        <taxon>Spermatophyta</taxon>
        <taxon>Magnoliopsida</taxon>
        <taxon>Liliopsida</taxon>
        <taxon>Poales</taxon>
        <taxon>Poaceae</taxon>
        <taxon>BOP clade</taxon>
        <taxon>Pooideae</taxon>
        <taxon>Poodae</taxon>
        <taxon>Poeae</taxon>
        <taxon>Poeae Chloroplast Group 2 (Poeae type)</taxon>
        <taxon>Loliodinae</taxon>
        <taxon>Loliinae</taxon>
        <taxon>Lolium</taxon>
    </lineage>
</organism>
<comment type="caution">
    <text evidence="3">The sequence shown here is derived from an EMBL/GenBank/DDBJ whole genome shotgun (WGS) entry which is preliminary data.</text>
</comment>
<evidence type="ECO:0000313" key="4">
    <source>
        <dbReference type="Proteomes" id="UP001231189"/>
    </source>
</evidence>
<keyword evidence="4" id="KW-1185">Reference proteome</keyword>
<dbReference type="InterPro" id="IPR026960">
    <property type="entry name" value="RVT-Znf"/>
</dbReference>